<feature type="region of interest" description="Disordered" evidence="1">
    <location>
        <begin position="251"/>
        <end position="323"/>
    </location>
</feature>
<dbReference type="PANTHER" id="PTHR24347">
    <property type="entry name" value="SERINE/THREONINE-PROTEIN KINASE"/>
    <property type="match status" value="1"/>
</dbReference>
<dbReference type="Proteomes" id="UP000518752">
    <property type="component" value="Unassembled WGS sequence"/>
</dbReference>
<dbReference type="InterPro" id="IPR000719">
    <property type="entry name" value="Prot_kinase_dom"/>
</dbReference>
<dbReference type="PROSITE" id="PS00108">
    <property type="entry name" value="PROTEIN_KINASE_ST"/>
    <property type="match status" value="1"/>
</dbReference>
<accession>A0A8H5I093</accession>
<evidence type="ECO:0000313" key="3">
    <source>
        <dbReference type="EMBL" id="KAF5392657.1"/>
    </source>
</evidence>
<feature type="compositionally biased region" description="Gly residues" evidence="1">
    <location>
        <begin position="291"/>
        <end position="302"/>
    </location>
</feature>
<keyword evidence="4" id="KW-1185">Reference proteome</keyword>
<proteinExistence type="predicted"/>
<feature type="domain" description="Protein kinase" evidence="2">
    <location>
        <begin position="301"/>
        <end position="560"/>
    </location>
</feature>
<dbReference type="InterPro" id="IPR011009">
    <property type="entry name" value="Kinase-like_dom_sf"/>
</dbReference>
<comment type="caution">
    <text evidence="3">The sequence shown here is derived from an EMBL/GenBank/DDBJ whole genome shotgun (WGS) entry which is preliminary data.</text>
</comment>
<evidence type="ECO:0000256" key="1">
    <source>
        <dbReference type="SAM" id="MobiDB-lite"/>
    </source>
</evidence>
<evidence type="ECO:0000259" key="2">
    <source>
        <dbReference type="PROSITE" id="PS50011"/>
    </source>
</evidence>
<dbReference type="AlphaFoldDB" id="A0A8H5I093"/>
<reference evidence="3 4" key="1">
    <citation type="journal article" date="2020" name="ISME J.">
        <title>Uncovering the hidden diversity of litter-decomposition mechanisms in mushroom-forming fungi.</title>
        <authorList>
            <person name="Floudas D."/>
            <person name="Bentzer J."/>
            <person name="Ahren D."/>
            <person name="Johansson T."/>
            <person name="Persson P."/>
            <person name="Tunlid A."/>
        </authorList>
    </citation>
    <scope>NUCLEOTIDE SEQUENCE [LARGE SCALE GENOMIC DNA]</scope>
    <source>
        <strain evidence="3 4">CBS 406.79</strain>
    </source>
</reference>
<sequence length="560" mass="61004">MLVRGAIFLLMFPSKEFRHYSNLLSFMNDEKAVLDGLPSSQGLESITSYVFFTPYGLDLAWAASQSPSSPNVQIHFGAIPWPHHLIVTVKPAADCFTRRPKPDFSVWSAGHLLRLSVEIESQPDKADYNRLLIEAASAVRMANIAAGRKQTFVNSIYVEKTWESVSWNFLFEREGGPVVCVQKFFNLSNPIEALHFVRNLYQAQDLVLSETISGELINKINNMIKALRTVPTKGSFTKSFGAQVSFGGTTGGFNEELDGDGSGGGNDASGGAPGEGDGGAPDGGYDNTQDGGYGGASPGGHAGTPDAGYGGSPPRYSSLHSSTRKFSSALREYQQSSKRVKVHEVGPGDITSLGQYQLHGAKTANVYLATTQNGSHVVAKKVTRSEVTTTTFYYVFPRWVPLADVIALGTNGPNIPDDRFVSLCADLASALSYLHENRIAHLDVKPENLVINHTHNPKLKLIDFNLAIQVRTKTEKVCHVRGTMGYVAPEVLSAQLTGESYLPFKADTYSCGQVFLKFANRMQGTHRELVENFGTRFLAMCPGSRPPLQEYVSAAFNSLR</sequence>
<dbReference type="Gene3D" id="1.10.510.10">
    <property type="entry name" value="Transferase(Phosphotransferase) domain 1"/>
    <property type="match status" value="1"/>
</dbReference>
<gene>
    <name evidence="3" type="ORF">D9757_000888</name>
</gene>
<dbReference type="InterPro" id="IPR008271">
    <property type="entry name" value="Ser/Thr_kinase_AS"/>
</dbReference>
<dbReference type="OrthoDB" id="4062651at2759"/>
<dbReference type="SUPFAM" id="SSF56112">
    <property type="entry name" value="Protein kinase-like (PK-like)"/>
    <property type="match status" value="1"/>
</dbReference>
<dbReference type="EMBL" id="JAACJN010000004">
    <property type="protein sequence ID" value="KAF5392657.1"/>
    <property type="molecule type" value="Genomic_DNA"/>
</dbReference>
<organism evidence="3 4">
    <name type="scientific">Collybiopsis confluens</name>
    <dbReference type="NCBI Taxonomy" id="2823264"/>
    <lineage>
        <taxon>Eukaryota</taxon>
        <taxon>Fungi</taxon>
        <taxon>Dikarya</taxon>
        <taxon>Basidiomycota</taxon>
        <taxon>Agaricomycotina</taxon>
        <taxon>Agaricomycetes</taxon>
        <taxon>Agaricomycetidae</taxon>
        <taxon>Agaricales</taxon>
        <taxon>Marasmiineae</taxon>
        <taxon>Omphalotaceae</taxon>
        <taxon>Collybiopsis</taxon>
    </lineage>
</organism>
<dbReference type="PROSITE" id="PS50011">
    <property type="entry name" value="PROTEIN_KINASE_DOM"/>
    <property type="match status" value="1"/>
</dbReference>
<dbReference type="GO" id="GO:0004672">
    <property type="term" value="F:protein kinase activity"/>
    <property type="evidence" value="ECO:0007669"/>
    <property type="project" value="InterPro"/>
</dbReference>
<protein>
    <recommendedName>
        <fullName evidence="2">Protein kinase domain-containing protein</fullName>
    </recommendedName>
</protein>
<name>A0A8H5I093_9AGAR</name>
<dbReference type="Pfam" id="PF00069">
    <property type="entry name" value="Pkinase"/>
    <property type="match status" value="1"/>
</dbReference>
<feature type="compositionally biased region" description="Gly residues" evidence="1">
    <location>
        <begin position="260"/>
        <end position="282"/>
    </location>
</feature>
<dbReference type="SMART" id="SM00220">
    <property type="entry name" value="S_TKc"/>
    <property type="match status" value="1"/>
</dbReference>
<evidence type="ECO:0000313" key="4">
    <source>
        <dbReference type="Proteomes" id="UP000518752"/>
    </source>
</evidence>
<dbReference type="GO" id="GO:0005524">
    <property type="term" value="F:ATP binding"/>
    <property type="evidence" value="ECO:0007669"/>
    <property type="project" value="InterPro"/>
</dbReference>